<keyword evidence="2" id="KW-1185">Reference proteome</keyword>
<organism evidence="1 2">
    <name type="scientific">Caballeronia cordobensis</name>
    <name type="common">Burkholderia cordobensis</name>
    <dbReference type="NCBI Taxonomy" id="1353886"/>
    <lineage>
        <taxon>Bacteria</taxon>
        <taxon>Pseudomonadati</taxon>
        <taxon>Pseudomonadota</taxon>
        <taxon>Betaproteobacteria</taxon>
        <taxon>Burkholderiales</taxon>
        <taxon>Burkholderiaceae</taxon>
        <taxon>Caballeronia</taxon>
    </lineage>
</organism>
<dbReference type="Proteomes" id="UP000054740">
    <property type="component" value="Unassembled WGS sequence"/>
</dbReference>
<protein>
    <submittedName>
        <fullName evidence="1">Uncharacterized protein</fullName>
    </submittedName>
</protein>
<reference evidence="2" key="1">
    <citation type="submission" date="2016-01" db="EMBL/GenBank/DDBJ databases">
        <authorList>
            <person name="Peeters C."/>
        </authorList>
    </citation>
    <scope>NUCLEOTIDE SEQUENCE [LARGE SCALE GENOMIC DNA]</scope>
</reference>
<accession>A0A158GCG6</accession>
<evidence type="ECO:0000313" key="1">
    <source>
        <dbReference type="EMBL" id="SAL29712.1"/>
    </source>
</evidence>
<evidence type="ECO:0000313" key="2">
    <source>
        <dbReference type="Proteomes" id="UP000054740"/>
    </source>
</evidence>
<dbReference type="RefSeq" id="WP_053572026.1">
    <property type="nucleotide sequence ID" value="NZ_FCNY02000004.1"/>
</dbReference>
<gene>
    <name evidence="1" type="ORF">AWB70_01781</name>
</gene>
<sequence length="234" mass="26712">MMHFDCLPPIASCLDRHAPLRYIWDDTRASADYRYDPDWVLQAAAGMSTRANMVLCVGLYEWIMWRFDAFVDDPVPRQVLEAAWCATVDPSRIALFELARREWLGPVRGPLWCAVTWLRPAVASGDDFPFEIEDALQYLTRLAVHVCPWRDPFEQWLRDVLTRLTALFPFVPDDPFDDLFSEETVRRRGAPIARSVLDTTHAYDIGEGARWSAALLRQANAASNPFLEPGAQTP</sequence>
<dbReference type="AlphaFoldDB" id="A0A158GCG6"/>
<proteinExistence type="predicted"/>
<dbReference type="EMBL" id="FCNY02000004">
    <property type="protein sequence ID" value="SAL29712.1"/>
    <property type="molecule type" value="Genomic_DNA"/>
</dbReference>
<name>A0A158GCG6_CABCO</name>